<dbReference type="PANTHER" id="PTHR11351:SF21">
    <property type="entry name" value="GH07782P"/>
    <property type="match status" value="1"/>
</dbReference>
<comment type="cofactor">
    <cofactor evidence="12">
        <name>Fe(2+)</name>
        <dbReference type="ChEBI" id="CHEBI:29033"/>
    </cofactor>
</comment>
<dbReference type="Proteomes" id="UP000494165">
    <property type="component" value="Unassembled WGS sequence"/>
</dbReference>
<protein>
    <recommendedName>
        <fullName evidence="14">Fatty acid desaturase domain-containing protein</fullName>
    </recommendedName>
</protein>
<sequence length="353" mass="41229">MVSIPHRFKFKTVNMPPTPQEVDERFDAHAYVRAIKTHQKPAMKDYKLKKLNILFVTAFHLLALYGLFTKLTVAKWQTYAWTIFMINLSGLGVSAGIHRYWSHRSYKAKLPLKIFLTACYMLAGQLKIIHWVRDHRVHHKYSETEADPHDTRRGLFFAHLGWFMCEKSPQVSEKGRQLDLSDVLNDPVAAFHDKHFELLRLFFCYILPSDIPVYFWAEDAWVAFLANCVRYVWVLNITWSINSFAHRMGPKPYDRELMPSENQYVSLVALGEGWHNYHHVFPYDYRSSEMNHFLNPTKKFIELMARIGLAYDLRTPSDDLVRKRVLRTGDGSHETWGTVAGVPVLADCSERGY</sequence>
<dbReference type="GO" id="GO:0006636">
    <property type="term" value="P:unsaturated fatty acid biosynthetic process"/>
    <property type="evidence" value="ECO:0007669"/>
    <property type="project" value="TreeGrafter"/>
</dbReference>
<dbReference type="Pfam" id="PF00487">
    <property type="entry name" value="FA_desaturase"/>
    <property type="match status" value="1"/>
</dbReference>
<comment type="subcellular location">
    <subcellularLocation>
        <location evidence="1">Membrane</location>
        <topology evidence="1">Multi-pass membrane protein</topology>
    </subcellularLocation>
</comment>
<evidence type="ECO:0000256" key="13">
    <source>
        <dbReference type="SAM" id="Phobius"/>
    </source>
</evidence>
<keyword evidence="3 12" id="KW-0444">Lipid biosynthesis</keyword>
<comment type="similarity">
    <text evidence="2 12">Belongs to the fatty acid desaturase type 1 family.</text>
</comment>
<keyword evidence="6 13" id="KW-1133">Transmembrane helix</keyword>
<reference evidence="15 16" key="1">
    <citation type="submission" date="2020-04" db="EMBL/GenBank/DDBJ databases">
        <authorList>
            <person name="Alioto T."/>
            <person name="Alioto T."/>
            <person name="Gomez Garrido J."/>
        </authorList>
    </citation>
    <scope>NUCLEOTIDE SEQUENCE [LARGE SCALE GENOMIC DNA]</scope>
</reference>
<dbReference type="PRINTS" id="PR00075">
    <property type="entry name" value="FACDDSATRASE"/>
</dbReference>
<evidence type="ECO:0000256" key="8">
    <source>
        <dbReference type="ARBA" id="ARBA00023004"/>
    </source>
</evidence>
<dbReference type="OrthoDB" id="10260134at2759"/>
<feature type="domain" description="Fatty acid desaturase" evidence="14">
    <location>
        <begin position="76"/>
        <end position="283"/>
    </location>
</feature>
<evidence type="ECO:0000256" key="1">
    <source>
        <dbReference type="ARBA" id="ARBA00004141"/>
    </source>
</evidence>
<dbReference type="InterPro" id="IPR005804">
    <property type="entry name" value="FA_desaturase_dom"/>
</dbReference>
<dbReference type="GO" id="GO:0005506">
    <property type="term" value="F:iron ion binding"/>
    <property type="evidence" value="ECO:0007669"/>
    <property type="project" value="TreeGrafter"/>
</dbReference>
<keyword evidence="7 12" id="KW-0560">Oxidoreductase</keyword>
<feature type="transmembrane region" description="Helical" evidence="13">
    <location>
        <begin position="53"/>
        <end position="73"/>
    </location>
</feature>
<keyword evidence="5" id="KW-0276">Fatty acid metabolism</keyword>
<dbReference type="GO" id="GO:0004768">
    <property type="term" value="F:stearoyl-CoA 9-desaturase activity"/>
    <property type="evidence" value="ECO:0007669"/>
    <property type="project" value="TreeGrafter"/>
</dbReference>
<organism evidence="15 16">
    <name type="scientific">Cloeon dipterum</name>
    <dbReference type="NCBI Taxonomy" id="197152"/>
    <lineage>
        <taxon>Eukaryota</taxon>
        <taxon>Metazoa</taxon>
        <taxon>Ecdysozoa</taxon>
        <taxon>Arthropoda</taxon>
        <taxon>Hexapoda</taxon>
        <taxon>Insecta</taxon>
        <taxon>Pterygota</taxon>
        <taxon>Palaeoptera</taxon>
        <taxon>Ephemeroptera</taxon>
        <taxon>Pisciforma</taxon>
        <taxon>Baetidae</taxon>
        <taxon>Cloeon</taxon>
    </lineage>
</organism>
<evidence type="ECO:0000256" key="4">
    <source>
        <dbReference type="ARBA" id="ARBA00022692"/>
    </source>
</evidence>
<keyword evidence="16" id="KW-1185">Reference proteome</keyword>
<comment type="domain">
    <text evidence="12">The histidine box domains are involved in binding the catalytic metal ions.</text>
</comment>
<evidence type="ECO:0000313" key="16">
    <source>
        <dbReference type="Proteomes" id="UP000494165"/>
    </source>
</evidence>
<proteinExistence type="inferred from homology"/>
<dbReference type="CDD" id="cd03505">
    <property type="entry name" value="Delta9-FADS-like"/>
    <property type="match status" value="1"/>
</dbReference>
<evidence type="ECO:0000256" key="10">
    <source>
        <dbReference type="ARBA" id="ARBA00023136"/>
    </source>
</evidence>
<evidence type="ECO:0000256" key="3">
    <source>
        <dbReference type="ARBA" id="ARBA00022516"/>
    </source>
</evidence>
<name>A0A8S1D8E7_9INSE</name>
<evidence type="ECO:0000256" key="12">
    <source>
        <dbReference type="RuleBase" id="RU000581"/>
    </source>
</evidence>
<evidence type="ECO:0000313" key="15">
    <source>
        <dbReference type="EMBL" id="CAB3376505.1"/>
    </source>
</evidence>
<evidence type="ECO:0000256" key="2">
    <source>
        <dbReference type="ARBA" id="ARBA00009295"/>
    </source>
</evidence>
<dbReference type="EMBL" id="CADEPI010000128">
    <property type="protein sequence ID" value="CAB3376505.1"/>
    <property type="molecule type" value="Genomic_DNA"/>
</dbReference>
<dbReference type="GO" id="GO:0005789">
    <property type="term" value="C:endoplasmic reticulum membrane"/>
    <property type="evidence" value="ECO:0007669"/>
    <property type="project" value="TreeGrafter"/>
</dbReference>
<evidence type="ECO:0000256" key="6">
    <source>
        <dbReference type="ARBA" id="ARBA00022989"/>
    </source>
</evidence>
<accession>A0A8S1D8E7</accession>
<keyword evidence="11 12" id="KW-0275">Fatty acid biosynthesis</keyword>
<evidence type="ECO:0000256" key="9">
    <source>
        <dbReference type="ARBA" id="ARBA00023098"/>
    </source>
</evidence>
<keyword evidence="10 13" id="KW-0472">Membrane</keyword>
<comment type="caution">
    <text evidence="15">The sequence shown here is derived from an EMBL/GenBank/DDBJ whole genome shotgun (WGS) entry which is preliminary data.</text>
</comment>
<evidence type="ECO:0000256" key="7">
    <source>
        <dbReference type="ARBA" id="ARBA00023002"/>
    </source>
</evidence>
<gene>
    <name evidence="15" type="ORF">CLODIP_2_CD04045</name>
</gene>
<evidence type="ECO:0000256" key="5">
    <source>
        <dbReference type="ARBA" id="ARBA00022832"/>
    </source>
</evidence>
<evidence type="ECO:0000256" key="11">
    <source>
        <dbReference type="ARBA" id="ARBA00023160"/>
    </source>
</evidence>
<feature type="transmembrane region" description="Helical" evidence="13">
    <location>
        <begin position="79"/>
        <end position="98"/>
    </location>
</feature>
<keyword evidence="8" id="KW-0408">Iron</keyword>
<feature type="transmembrane region" description="Helical" evidence="13">
    <location>
        <begin position="110"/>
        <end position="132"/>
    </location>
</feature>
<keyword evidence="4 12" id="KW-0812">Transmembrane</keyword>
<dbReference type="InterPro" id="IPR015876">
    <property type="entry name" value="Acyl-CoA_DS"/>
</dbReference>
<dbReference type="PANTHER" id="PTHR11351">
    <property type="entry name" value="ACYL-COA DESATURASE"/>
    <property type="match status" value="1"/>
</dbReference>
<evidence type="ECO:0000259" key="14">
    <source>
        <dbReference type="Pfam" id="PF00487"/>
    </source>
</evidence>
<keyword evidence="9" id="KW-0443">Lipid metabolism</keyword>
<dbReference type="AlphaFoldDB" id="A0A8S1D8E7"/>